<evidence type="ECO:0000256" key="4">
    <source>
        <dbReference type="ARBA" id="ARBA00022691"/>
    </source>
</evidence>
<feature type="binding site" evidence="6">
    <location>
        <position position="203"/>
    </location>
    <ligand>
        <name>S-adenosyl-L-methionine</name>
        <dbReference type="ChEBI" id="CHEBI:59789"/>
    </ligand>
</feature>
<evidence type="ECO:0000256" key="7">
    <source>
        <dbReference type="SAM" id="MobiDB-lite"/>
    </source>
</evidence>
<sequence>MSDTSNDNGSDLEAQPSKRIKTNNGARSLPDHISYKALAEKFPKLKGYLVGTKATVDFQNPDAVRTLNQAILRVFFDLDVHLPANSLCPTVANRLHYLEWIRSNILADFPPSQSTIGMDIGCGASCIYPLLGVQVLNCLFVGTDINSESIECAQKNVVTNHMGSKIRLFLNNDQNTTLPLDAEGFPSSEADADGSVFTFSMCNPPFYKSRDERQQLSQFKSRSPSLDTNGKDEELYTEGGEEGFLTRMIDESVKLGKQIKWYTTMVGKKSTLSLLKTHLRQNQARHVREGTLLQGKTTRWVLAWTFLEQTRFVINPTSCSKENMCLSFKDIMNDLHISMETKDAEDLQFVCQAKEKTWTRQWRRQQKRNENVPHEKPQKIVLQFTAIIKETEPHMQQIELFLEPGYPSNLLMSLYNHLSRRI</sequence>
<dbReference type="Pfam" id="PF05971">
    <property type="entry name" value="Methyltransf_10"/>
    <property type="match status" value="1"/>
</dbReference>
<evidence type="ECO:0000256" key="6">
    <source>
        <dbReference type="PIRSR" id="PIRSR037350-1"/>
    </source>
</evidence>
<dbReference type="PIRSF" id="PIRSF037350">
    <property type="entry name" value="Mtase_ZK1128_prd"/>
    <property type="match status" value="1"/>
</dbReference>
<feature type="binding site" evidence="6">
    <location>
        <position position="94"/>
    </location>
    <ligand>
        <name>S-adenosyl-L-methionine</name>
        <dbReference type="ChEBI" id="CHEBI:59789"/>
    </ligand>
</feature>
<evidence type="ECO:0000256" key="3">
    <source>
        <dbReference type="ARBA" id="ARBA00022679"/>
    </source>
</evidence>
<dbReference type="InterPro" id="IPR017182">
    <property type="entry name" value="METTL16/PsiM"/>
</dbReference>
<accession>A0A9W8ICC1</accession>
<protein>
    <recommendedName>
        <fullName evidence="5">U6 small nuclear RNA (adenine-(43)-N(6))-methyltransferase</fullName>
        <ecNumber evidence="5">2.1.1.-</ecNumber>
    </recommendedName>
</protein>
<evidence type="ECO:0000313" key="8">
    <source>
        <dbReference type="EMBL" id="KAJ2848816.1"/>
    </source>
</evidence>
<keyword evidence="2 5" id="KW-0489">Methyltransferase</keyword>
<evidence type="ECO:0000256" key="2">
    <source>
        <dbReference type="ARBA" id="ARBA00022603"/>
    </source>
</evidence>
<reference evidence="8" key="1">
    <citation type="submission" date="2022-07" db="EMBL/GenBank/DDBJ databases">
        <title>Phylogenomic reconstructions and comparative analyses of Kickxellomycotina fungi.</title>
        <authorList>
            <person name="Reynolds N.K."/>
            <person name="Stajich J.E."/>
            <person name="Barry K."/>
            <person name="Grigoriev I.V."/>
            <person name="Crous P."/>
            <person name="Smith M.E."/>
        </authorList>
    </citation>
    <scope>NUCLEOTIDE SEQUENCE</scope>
    <source>
        <strain evidence="8">NRRL 1566</strain>
    </source>
</reference>
<dbReference type="EC" id="2.1.1.-" evidence="5"/>
<keyword evidence="4 6" id="KW-0949">S-adenosyl-L-methionine</keyword>
<feature type="binding site" evidence="6">
    <location>
        <position position="121"/>
    </location>
    <ligand>
        <name>S-adenosyl-L-methionine</name>
        <dbReference type="ChEBI" id="CHEBI:59789"/>
    </ligand>
</feature>
<proteinExistence type="inferred from homology"/>
<dbReference type="Gene3D" id="3.40.50.150">
    <property type="entry name" value="Vaccinia Virus protein VP39"/>
    <property type="match status" value="1"/>
</dbReference>
<dbReference type="GO" id="GO:0008168">
    <property type="term" value="F:methyltransferase activity"/>
    <property type="evidence" value="ECO:0007669"/>
    <property type="project" value="UniProtKB-UniRule"/>
</dbReference>
<dbReference type="InterPro" id="IPR010286">
    <property type="entry name" value="METTL16/RlmF"/>
</dbReference>
<keyword evidence="3 5" id="KW-0808">Transferase</keyword>
<evidence type="ECO:0000256" key="5">
    <source>
        <dbReference type="PIRNR" id="PIRNR037350"/>
    </source>
</evidence>
<feature type="binding site" evidence="6">
    <location>
        <position position="144"/>
    </location>
    <ligand>
        <name>S-adenosyl-L-methionine</name>
        <dbReference type="ChEBI" id="CHEBI:59789"/>
    </ligand>
</feature>
<dbReference type="GO" id="GO:0005634">
    <property type="term" value="C:nucleus"/>
    <property type="evidence" value="ECO:0007669"/>
    <property type="project" value="TreeGrafter"/>
</dbReference>
<evidence type="ECO:0000313" key="9">
    <source>
        <dbReference type="Proteomes" id="UP001139887"/>
    </source>
</evidence>
<dbReference type="PANTHER" id="PTHR13393:SF0">
    <property type="entry name" value="RNA N6-ADENOSINE-METHYLTRANSFERASE METTL16"/>
    <property type="match status" value="1"/>
</dbReference>
<comment type="caution">
    <text evidence="8">The sequence shown here is derived from an EMBL/GenBank/DDBJ whole genome shotgun (WGS) entry which is preliminary data.</text>
</comment>
<dbReference type="InterPro" id="IPR029063">
    <property type="entry name" value="SAM-dependent_MTases_sf"/>
</dbReference>
<organism evidence="8 9">
    <name type="scientific">Coemansia brasiliensis</name>
    <dbReference type="NCBI Taxonomy" id="2650707"/>
    <lineage>
        <taxon>Eukaryota</taxon>
        <taxon>Fungi</taxon>
        <taxon>Fungi incertae sedis</taxon>
        <taxon>Zoopagomycota</taxon>
        <taxon>Kickxellomycotina</taxon>
        <taxon>Kickxellomycetes</taxon>
        <taxon>Kickxellales</taxon>
        <taxon>Kickxellaceae</taxon>
        <taxon>Coemansia</taxon>
    </lineage>
</organism>
<dbReference type="OrthoDB" id="514248at2759"/>
<dbReference type="AlphaFoldDB" id="A0A9W8ICC1"/>
<dbReference type="Proteomes" id="UP001139887">
    <property type="component" value="Unassembled WGS sequence"/>
</dbReference>
<dbReference type="PANTHER" id="PTHR13393">
    <property type="entry name" value="SAM-DEPENDENT METHYLTRANSFERASE"/>
    <property type="match status" value="1"/>
</dbReference>
<dbReference type="SUPFAM" id="SSF53335">
    <property type="entry name" value="S-adenosyl-L-methionine-dependent methyltransferases"/>
    <property type="match status" value="1"/>
</dbReference>
<name>A0A9W8ICC1_9FUNG</name>
<gene>
    <name evidence="8" type="ORF">IWW36_003066</name>
</gene>
<evidence type="ECO:0000256" key="1">
    <source>
        <dbReference type="ARBA" id="ARBA00005878"/>
    </source>
</evidence>
<comment type="similarity">
    <text evidence="1 5">Belongs to the methyltransferase superfamily. METTL16/RlmF family.</text>
</comment>
<keyword evidence="9" id="KW-1185">Reference proteome</keyword>
<dbReference type="GO" id="GO:0070475">
    <property type="term" value="P:rRNA base methylation"/>
    <property type="evidence" value="ECO:0007669"/>
    <property type="project" value="TreeGrafter"/>
</dbReference>
<feature type="region of interest" description="Disordered" evidence="7">
    <location>
        <begin position="1"/>
        <end position="26"/>
    </location>
</feature>
<dbReference type="EMBL" id="JANBUW010000131">
    <property type="protein sequence ID" value="KAJ2848816.1"/>
    <property type="molecule type" value="Genomic_DNA"/>
</dbReference>